<feature type="domain" description="DUF4158" evidence="6">
    <location>
        <begin position="7"/>
        <end position="169"/>
    </location>
</feature>
<evidence type="ECO:0000313" key="7">
    <source>
        <dbReference type="EMBL" id="RIV37382.1"/>
    </source>
</evidence>
<keyword evidence="3" id="KW-0238">DNA-binding</keyword>
<dbReference type="GO" id="GO:0006313">
    <property type="term" value="P:DNA transposition"/>
    <property type="evidence" value="ECO:0007669"/>
    <property type="project" value="InterPro"/>
</dbReference>
<evidence type="ECO:0000256" key="3">
    <source>
        <dbReference type="ARBA" id="ARBA00023125"/>
    </source>
</evidence>
<protein>
    <submittedName>
        <fullName evidence="7">Tn3 family transposase</fullName>
    </submittedName>
</protein>
<dbReference type="Pfam" id="PF01526">
    <property type="entry name" value="DDE_Tnp_Tn3"/>
    <property type="match status" value="1"/>
</dbReference>
<dbReference type="Proteomes" id="UP000283832">
    <property type="component" value="Unassembled WGS sequence"/>
</dbReference>
<dbReference type="AlphaFoldDB" id="A0A418MTF3"/>
<dbReference type="InterPro" id="IPR025296">
    <property type="entry name" value="DUF4158"/>
</dbReference>
<proteinExistence type="inferred from homology"/>
<keyword evidence="4" id="KW-0233">DNA recombination</keyword>
<dbReference type="InterPro" id="IPR002513">
    <property type="entry name" value="Tn3_Tnp_DDE_dom"/>
</dbReference>
<organism evidence="7 8">
    <name type="scientific">Micromonospora radicis</name>
    <dbReference type="NCBI Taxonomy" id="1894971"/>
    <lineage>
        <taxon>Bacteria</taxon>
        <taxon>Bacillati</taxon>
        <taxon>Actinomycetota</taxon>
        <taxon>Actinomycetes</taxon>
        <taxon>Micromonosporales</taxon>
        <taxon>Micromonosporaceae</taxon>
        <taxon>Micromonospora</taxon>
    </lineage>
</organism>
<evidence type="ECO:0000256" key="4">
    <source>
        <dbReference type="ARBA" id="ARBA00023172"/>
    </source>
</evidence>
<name>A0A418MTF3_9ACTN</name>
<evidence type="ECO:0000256" key="2">
    <source>
        <dbReference type="ARBA" id="ARBA00022578"/>
    </source>
</evidence>
<gene>
    <name evidence="7" type="ORF">D2L64_16020</name>
</gene>
<dbReference type="NCBIfam" id="NF033527">
    <property type="entry name" value="transpos_Tn3"/>
    <property type="match status" value="1"/>
</dbReference>
<accession>A0A418MTF3</accession>
<reference evidence="7 8" key="1">
    <citation type="submission" date="2018-08" db="EMBL/GenBank/DDBJ databases">
        <title>Jishengella sp. nov., isolated from a root of Azadirachta indica A. Juss. var. siamensis Valenton.</title>
        <authorList>
            <person name="Kuncharoen N."/>
            <person name="Tanasupawat S."/>
            <person name="Kudo T."/>
            <person name="Ohkuma M."/>
        </authorList>
    </citation>
    <scope>NUCLEOTIDE SEQUENCE [LARGE SCALE GENOMIC DNA]</scope>
    <source>
        <strain evidence="7 8">AZ1-13</strain>
    </source>
</reference>
<evidence type="ECO:0000256" key="1">
    <source>
        <dbReference type="ARBA" id="ARBA00009402"/>
    </source>
</evidence>
<evidence type="ECO:0000313" key="8">
    <source>
        <dbReference type="Proteomes" id="UP000283832"/>
    </source>
</evidence>
<dbReference type="GO" id="GO:0003677">
    <property type="term" value="F:DNA binding"/>
    <property type="evidence" value="ECO:0007669"/>
    <property type="project" value="UniProtKB-KW"/>
</dbReference>
<feature type="domain" description="Tn3 transposase DDE" evidence="5">
    <location>
        <begin position="588"/>
        <end position="978"/>
    </location>
</feature>
<dbReference type="InterPro" id="IPR047653">
    <property type="entry name" value="Tn3-like_transpos"/>
</dbReference>
<dbReference type="RefSeq" id="WP_119577329.1">
    <property type="nucleotide sequence ID" value="NZ_QXEC01000014.1"/>
</dbReference>
<keyword evidence="2" id="KW-0815">Transposition</keyword>
<evidence type="ECO:0000259" key="5">
    <source>
        <dbReference type="Pfam" id="PF01526"/>
    </source>
</evidence>
<keyword evidence="8" id="KW-1185">Reference proteome</keyword>
<dbReference type="EMBL" id="QXEC01000014">
    <property type="protein sequence ID" value="RIV37382.1"/>
    <property type="molecule type" value="Genomic_DNA"/>
</dbReference>
<evidence type="ECO:0000259" key="6">
    <source>
        <dbReference type="Pfam" id="PF13700"/>
    </source>
</evidence>
<dbReference type="OrthoDB" id="3538665at2"/>
<comment type="caution">
    <text evidence="7">The sequence shown here is derived from an EMBL/GenBank/DDBJ whole genome shotgun (WGS) entry which is preliminary data.</text>
</comment>
<dbReference type="GO" id="GO:0004803">
    <property type="term" value="F:transposase activity"/>
    <property type="evidence" value="ECO:0007669"/>
    <property type="project" value="InterPro"/>
</dbReference>
<sequence length="1007" mass="110912">MATRDVFSEEELARLRGFPEVTRAELIRYFTVTGPDEAFLRKFRTGRNVLGAAVQLCTLPWLGFVPDEVVSAPAAVVGRLSQRLGVPMGELRGYGEREQTRTDHLRQVVAYCGWRAMDTAEWKDLDEFLFARAMEHDSPKLLFRLACEYLISSRVVRPGVVHLLEHVATARARARAETWTRVAHLLTDRRRAELDLLLVPDAYLGRTPLAWLGVGPTSSSPTAVKAELEKLAYLRRLDAHTLDLSMLPTERRRFLAGVGRRLTGQALQRREPERRYPILLTLLAQSAVDVLDETLLLFDQAVSGRESAARQKVVEALAERAKGGENRQALLDEILTIVLDPGVGDEQIGGLLRGRIGMERMRAAWTERRERLPRDHGHLAMMHASMTYLRQFAPAVLAAVRFAGGPGTEQLLQAVAVLAELYATGTRKVPAGAPVGFVPTRWAGYLAAAAEAGNVTEYRHYWEIAVLIGLRDGLRSGDVFVPGSRRYADPASFLLTAEAWAPQRTEFCHLVGKPAAAADALAQADEELHTALADLETQLAKGDPGEVRLTDDGELIIPPLTAEDVPAEADALRAELAAMLPHLPLASVLVEVDARTGFTDHLVHAGGKVNRPAELKRNLLYVIIAEATNMGLSAMAESCGVPYDVLAWTAEWYFRPETLEAANAAVVNYHHRLPLTRAFGSGALSSSDGQRFPVKGKSITARHLSRYFARGQGVSTYTHVSDQHSTFDTKVIVATAPESHYVLDGLLGNATDLPTFEHATDTHGATLANFALFDLVGKQLSPRIRDLGKITLYRTGAKADVLARYPRSGPLLTRRLNTDLIVSMWDDLLRVAASVQGGHATAALVVGKLCSSKRQQNALTSAIKEYGALRRTVYAARYLADETYRRRIARQLNKGENLHALRRSLAYAGEGAIRRRHHEQQTEQMWCLTLATNAIVCWSTEYHGLAVGALRTGGRQVDDEVLAHIWPTHHANVHFYGTHSVDIDGELAQLDADGYRPLRLPGPAEFA</sequence>
<dbReference type="Pfam" id="PF13700">
    <property type="entry name" value="DUF4158"/>
    <property type="match status" value="1"/>
</dbReference>
<comment type="similarity">
    <text evidence="1">Belongs to the transposase 7 family.</text>
</comment>